<evidence type="ECO:0000313" key="2">
    <source>
        <dbReference type="WBParaSite" id="ES5_v2.g25780.t1"/>
    </source>
</evidence>
<organism evidence="1 2">
    <name type="scientific">Panagrolaimus sp. ES5</name>
    <dbReference type="NCBI Taxonomy" id="591445"/>
    <lineage>
        <taxon>Eukaryota</taxon>
        <taxon>Metazoa</taxon>
        <taxon>Ecdysozoa</taxon>
        <taxon>Nematoda</taxon>
        <taxon>Chromadorea</taxon>
        <taxon>Rhabditida</taxon>
        <taxon>Tylenchina</taxon>
        <taxon>Panagrolaimomorpha</taxon>
        <taxon>Panagrolaimoidea</taxon>
        <taxon>Panagrolaimidae</taxon>
        <taxon>Panagrolaimus</taxon>
    </lineage>
</organism>
<dbReference type="Proteomes" id="UP000887579">
    <property type="component" value="Unplaced"/>
</dbReference>
<reference evidence="2" key="1">
    <citation type="submission" date="2022-11" db="UniProtKB">
        <authorList>
            <consortium name="WormBaseParasite"/>
        </authorList>
    </citation>
    <scope>IDENTIFICATION</scope>
</reference>
<name>A0AC34G870_9BILA</name>
<protein>
    <submittedName>
        <fullName evidence="2">BTB domain-containing protein</fullName>
    </submittedName>
</protein>
<dbReference type="WBParaSite" id="ES5_v2.g25780.t1">
    <property type="protein sequence ID" value="ES5_v2.g25780.t1"/>
    <property type="gene ID" value="ES5_v2.g25780"/>
</dbReference>
<evidence type="ECO:0000313" key="1">
    <source>
        <dbReference type="Proteomes" id="UP000887579"/>
    </source>
</evidence>
<accession>A0AC34G870</accession>
<sequence>MDDRRDGKTLECNSLIHSLYKAFQEQEDCDITFYVKDEDIQAHKFILNLRSDVLKTMINNKLSYENDKIVIKDPEVEAEDFRQFLQYLYTDDCEISESNVKVLLHLGHMYAVPALLEKCAAFIQKNLNADDVFNYAKIGLLYSDDCSLLKKCMEYLKENDVFNNYNALYRAKVSAELVKKIVEECERSDSLTEDRLFKAVFNWAEFECKQKELEENSANYKAVIADIISFIKFEDLKAITLATTVSDNELLPEIEIFQYLRKAVIAESNAVPRLANNKESKFKNNNNRRNKWRNNRERYEPNQNEYREYRHSPENNDWYGQARNAERQNFDWDVDVHNVEGHW</sequence>
<proteinExistence type="predicted"/>